<evidence type="ECO:0000256" key="1">
    <source>
        <dbReference type="SAM" id="MobiDB-lite"/>
    </source>
</evidence>
<name>A0A433T647_ELYCH</name>
<dbReference type="EMBL" id="RQTK01000618">
    <property type="protein sequence ID" value="RUS77011.1"/>
    <property type="molecule type" value="Genomic_DNA"/>
</dbReference>
<feature type="region of interest" description="Disordered" evidence="1">
    <location>
        <begin position="298"/>
        <end position="329"/>
    </location>
</feature>
<gene>
    <name evidence="2" type="ORF">EGW08_015236</name>
</gene>
<dbReference type="AlphaFoldDB" id="A0A433T647"/>
<evidence type="ECO:0000313" key="2">
    <source>
        <dbReference type="EMBL" id="RUS77011.1"/>
    </source>
</evidence>
<feature type="compositionally biased region" description="Polar residues" evidence="1">
    <location>
        <begin position="298"/>
        <end position="314"/>
    </location>
</feature>
<organism evidence="2 3">
    <name type="scientific">Elysia chlorotica</name>
    <name type="common">Eastern emerald elysia</name>
    <name type="synonym">Sea slug</name>
    <dbReference type="NCBI Taxonomy" id="188477"/>
    <lineage>
        <taxon>Eukaryota</taxon>
        <taxon>Metazoa</taxon>
        <taxon>Spiralia</taxon>
        <taxon>Lophotrochozoa</taxon>
        <taxon>Mollusca</taxon>
        <taxon>Gastropoda</taxon>
        <taxon>Heterobranchia</taxon>
        <taxon>Euthyneura</taxon>
        <taxon>Panpulmonata</taxon>
        <taxon>Sacoglossa</taxon>
        <taxon>Placobranchoidea</taxon>
        <taxon>Plakobranchidae</taxon>
        <taxon>Elysia</taxon>
    </lineage>
</organism>
<feature type="compositionally biased region" description="Polar residues" evidence="1">
    <location>
        <begin position="57"/>
        <end position="70"/>
    </location>
</feature>
<dbReference type="OrthoDB" id="6279276at2759"/>
<dbReference type="STRING" id="188477.A0A433T647"/>
<feature type="region of interest" description="Disordered" evidence="1">
    <location>
        <begin position="341"/>
        <end position="365"/>
    </location>
</feature>
<dbReference type="Proteomes" id="UP000271974">
    <property type="component" value="Unassembled WGS sequence"/>
</dbReference>
<evidence type="ECO:0000313" key="3">
    <source>
        <dbReference type="Proteomes" id="UP000271974"/>
    </source>
</evidence>
<comment type="caution">
    <text evidence="2">The sequence shown here is derived from an EMBL/GenBank/DDBJ whole genome shotgun (WGS) entry which is preliminary data.</text>
</comment>
<accession>A0A433T647</accession>
<reference evidence="2 3" key="1">
    <citation type="submission" date="2019-01" db="EMBL/GenBank/DDBJ databases">
        <title>A draft genome assembly of the solar-powered sea slug Elysia chlorotica.</title>
        <authorList>
            <person name="Cai H."/>
            <person name="Li Q."/>
            <person name="Fang X."/>
            <person name="Li J."/>
            <person name="Curtis N.E."/>
            <person name="Altenburger A."/>
            <person name="Shibata T."/>
            <person name="Feng M."/>
            <person name="Maeda T."/>
            <person name="Schwartz J.A."/>
            <person name="Shigenobu S."/>
            <person name="Lundholm N."/>
            <person name="Nishiyama T."/>
            <person name="Yang H."/>
            <person name="Hasebe M."/>
            <person name="Li S."/>
            <person name="Pierce S.K."/>
            <person name="Wang J."/>
        </authorList>
    </citation>
    <scope>NUCLEOTIDE SEQUENCE [LARGE SCALE GENOMIC DNA]</scope>
    <source>
        <strain evidence="2">EC2010</strain>
        <tissue evidence="2">Whole organism of an adult</tissue>
    </source>
</reference>
<sequence length="365" mass="38965">MGCTHSGLDGKGDVQSFKVYNVNDHGVELHRGIIQIVDGDLVLYQKKKQPIRRPEANGNTNMRPHQSSNVIPPATNWIPPVAVNGGYNSNSNLYVNSNIAQNTGHEYANTSFPNQSIEAFQIDEAAALVDFLHNPPNMGTGRSQVNYAELCMPDSQGSSGPNSPENYLDQHRLSQPVHAVENNYLPDVMAGAFDEEAGSAESEVYPLDTFGEDAASTNYVNISVDDSSGAVAAAGASHTPQPLAPHSSSSAAHPPPLLPTTMVSPTHDLLTNHANLAPPTQKTSQQVNYILIDHDQNIENANGGASNSPISPTGLTPFPESPSRKTGSYATIDFDRTVALSNATKPVEDEGGRKTRHNSTIEGIP</sequence>
<keyword evidence="3" id="KW-1185">Reference proteome</keyword>
<protein>
    <submittedName>
        <fullName evidence="2">Uncharacterized protein</fullName>
    </submittedName>
</protein>
<feature type="region of interest" description="Disordered" evidence="1">
    <location>
        <begin position="231"/>
        <end position="253"/>
    </location>
</feature>
<feature type="region of interest" description="Disordered" evidence="1">
    <location>
        <begin position="53"/>
        <end position="73"/>
    </location>
</feature>
<proteinExistence type="predicted"/>